<feature type="compositionally biased region" description="Low complexity" evidence="1">
    <location>
        <begin position="64"/>
        <end position="79"/>
    </location>
</feature>
<accession>A0A835WIU8</accession>
<feature type="region of interest" description="Disordered" evidence="1">
    <location>
        <begin position="64"/>
        <end position="91"/>
    </location>
</feature>
<evidence type="ECO:0000256" key="1">
    <source>
        <dbReference type="SAM" id="MobiDB-lite"/>
    </source>
</evidence>
<dbReference type="EMBL" id="JAEHOD010000017">
    <property type="protein sequence ID" value="KAG2448423.1"/>
    <property type="molecule type" value="Genomic_DNA"/>
</dbReference>
<organism evidence="2 3">
    <name type="scientific">Chlamydomonas schloesseri</name>
    <dbReference type="NCBI Taxonomy" id="2026947"/>
    <lineage>
        <taxon>Eukaryota</taxon>
        <taxon>Viridiplantae</taxon>
        <taxon>Chlorophyta</taxon>
        <taxon>core chlorophytes</taxon>
        <taxon>Chlorophyceae</taxon>
        <taxon>CS clade</taxon>
        <taxon>Chlamydomonadales</taxon>
        <taxon>Chlamydomonadaceae</taxon>
        <taxon>Chlamydomonas</taxon>
    </lineage>
</organism>
<evidence type="ECO:0000313" key="2">
    <source>
        <dbReference type="EMBL" id="KAG2448423.1"/>
    </source>
</evidence>
<name>A0A835WIU8_9CHLO</name>
<evidence type="ECO:0000313" key="3">
    <source>
        <dbReference type="Proteomes" id="UP000613740"/>
    </source>
</evidence>
<keyword evidence="3" id="KW-1185">Reference proteome</keyword>
<comment type="caution">
    <text evidence="2">The sequence shown here is derived from an EMBL/GenBank/DDBJ whole genome shotgun (WGS) entry which is preliminary data.</text>
</comment>
<protein>
    <submittedName>
        <fullName evidence="2">Uncharacterized protein</fullName>
    </submittedName>
</protein>
<proteinExistence type="predicted"/>
<sequence length="192" mass="19734">MSVSQSAQLFSKLDLVVWDTAAHLEAQACPGNTGSERGSALVAQAANQQAITAHVAAAEAAASVAGGDASSGQQQQQPQQHHHHYRSAVAAARGQQALRARCSRGAAAAAASRKLLMSSTARDVLRYAQRVAAEALHSSMGGQPTSRLAGLQDWNVTRAVLEGQGQAQMDGDAAGTGAAKTITATSPRAQWV</sequence>
<reference evidence="2" key="1">
    <citation type="journal article" date="2020" name="bioRxiv">
        <title>Comparative genomics of Chlamydomonas.</title>
        <authorList>
            <person name="Craig R.J."/>
            <person name="Hasan A.R."/>
            <person name="Ness R.W."/>
            <person name="Keightley P.D."/>
        </authorList>
    </citation>
    <scope>NUCLEOTIDE SEQUENCE</scope>
    <source>
        <strain evidence="2">CCAP 11/173</strain>
    </source>
</reference>
<dbReference type="AlphaFoldDB" id="A0A835WIU8"/>
<dbReference type="Proteomes" id="UP000613740">
    <property type="component" value="Unassembled WGS sequence"/>
</dbReference>
<gene>
    <name evidence="2" type="ORF">HYH02_006315</name>
</gene>